<dbReference type="Proteomes" id="UP000004968">
    <property type="component" value="Unassembled WGS sequence"/>
</dbReference>
<reference evidence="1 2" key="1">
    <citation type="submission" date="2010-01" db="EMBL/GenBank/DDBJ databases">
        <authorList>
            <person name="Weinstock G."/>
            <person name="Sodergren E."/>
            <person name="Clifton S."/>
            <person name="Fulton L."/>
            <person name="Fulton B."/>
            <person name="Courtney L."/>
            <person name="Fronick C."/>
            <person name="Harrison M."/>
            <person name="Strong C."/>
            <person name="Farmer C."/>
            <person name="Delahaunty K."/>
            <person name="Markovic C."/>
            <person name="Hall O."/>
            <person name="Minx P."/>
            <person name="Tomlinson C."/>
            <person name="Mitreva M."/>
            <person name="Nelson J."/>
            <person name="Hou S."/>
            <person name="Wollam A."/>
            <person name="Pepin K.H."/>
            <person name="Johnson M."/>
            <person name="Bhonagiri V."/>
            <person name="Nash W.E."/>
            <person name="Warren W."/>
            <person name="Chinwalla A."/>
            <person name="Mardis E.R."/>
            <person name="Wilson R.K."/>
        </authorList>
    </citation>
    <scope>NUCLEOTIDE SEQUENCE [LARGE SCALE GENOMIC DNA]</scope>
    <source>
        <strain evidence="1 2">DSM 13479</strain>
    </source>
</reference>
<comment type="caution">
    <text evidence="1">The sequence shown here is derived from an EMBL/GenBank/DDBJ whole genome shotgun (WGS) entry which is preliminary data.</text>
</comment>
<protein>
    <submittedName>
        <fullName evidence="1">Uncharacterized protein</fullName>
    </submittedName>
</protein>
<accession>D3ABG6</accession>
<dbReference type="RefSeq" id="WP_006771493.1">
    <property type="nucleotide sequence ID" value="NZ_GG667615.1"/>
</dbReference>
<dbReference type="HOGENOM" id="CLU_1803560_0_0_9"/>
<sequence length="143" mass="15711">MTISNFVAYVKQAWKNKPDTSTPLSAARLTHLEDGIKGNSDAIEKIAAAVVSQIVNDPNKIASMASLYSVNQAVTQLNSDLAIVGNVNGMEFGTDGEKRYFVFKHNDGSKSSLEFYNNGVNLVRYNPKTAQWEIIWSIPVTVN</sequence>
<dbReference type="EMBL" id="ACIO01000068">
    <property type="protein sequence ID" value="EFD00808.1"/>
    <property type="molecule type" value="Genomic_DNA"/>
</dbReference>
<evidence type="ECO:0000313" key="1">
    <source>
        <dbReference type="EMBL" id="EFD00808.1"/>
    </source>
</evidence>
<gene>
    <name evidence="1" type="ORF">CLOSTHATH_00944</name>
</gene>
<evidence type="ECO:0000313" key="2">
    <source>
        <dbReference type="Proteomes" id="UP000004968"/>
    </source>
</evidence>
<proteinExistence type="predicted"/>
<name>D3ABG6_9FIRM</name>
<dbReference type="AlphaFoldDB" id="D3ABG6"/>
<organism evidence="1 2">
    <name type="scientific">Hungatella hathewayi DSM 13479</name>
    <dbReference type="NCBI Taxonomy" id="566550"/>
    <lineage>
        <taxon>Bacteria</taxon>
        <taxon>Bacillati</taxon>
        <taxon>Bacillota</taxon>
        <taxon>Clostridia</taxon>
        <taxon>Lachnospirales</taxon>
        <taxon>Lachnospiraceae</taxon>
        <taxon>Hungatella</taxon>
    </lineage>
</organism>